<keyword evidence="3" id="KW-1003">Cell membrane</keyword>
<comment type="caution">
    <text evidence="9">The sequence shown here is derived from an EMBL/GenBank/DDBJ whole genome shotgun (WGS) entry which is preliminary data.</text>
</comment>
<feature type="transmembrane region" description="Helical" evidence="8">
    <location>
        <begin position="339"/>
        <end position="366"/>
    </location>
</feature>
<feature type="transmembrane region" description="Helical" evidence="8">
    <location>
        <begin position="221"/>
        <end position="243"/>
    </location>
</feature>
<dbReference type="GO" id="GO:0008324">
    <property type="term" value="F:monoatomic cation transmembrane transporter activity"/>
    <property type="evidence" value="ECO:0007669"/>
    <property type="project" value="InterPro"/>
</dbReference>
<evidence type="ECO:0000256" key="1">
    <source>
        <dbReference type="ARBA" id="ARBA00004651"/>
    </source>
</evidence>
<feature type="transmembrane region" description="Helical" evidence="8">
    <location>
        <begin position="160"/>
        <end position="179"/>
    </location>
</feature>
<accession>A0A9D9E490</accession>
<evidence type="ECO:0000256" key="6">
    <source>
        <dbReference type="ARBA" id="ARBA00023065"/>
    </source>
</evidence>
<feature type="transmembrane region" description="Helical" evidence="8">
    <location>
        <begin position="274"/>
        <end position="293"/>
    </location>
</feature>
<proteinExistence type="predicted"/>
<gene>
    <name evidence="9" type="ORF">IAC54_06070</name>
</gene>
<feature type="transmembrane region" description="Helical" evidence="8">
    <location>
        <begin position="305"/>
        <end position="324"/>
    </location>
</feature>
<feature type="transmembrane region" description="Helical" evidence="8">
    <location>
        <begin position="65"/>
        <end position="84"/>
    </location>
</feature>
<reference evidence="9" key="1">
    <citation type="submission" date="2020-10" db="EMBL/GenBank/DDBJ databases">
        <authorList>
            <person name="Gilroy R."/>
        </authorList>
    </citation>
    <scope>NUCLEOTIDE SEQUENCE</scope>
    <source>
        <strain evidence="9">G3-4614</strain>
    </source>
</reference>
<organism evidence="9 10">
    <name type="scientific">Candidatus Caccoplasma merdipullorum</name>
    <dbReference type="NCBI Taxonomy" id="2840718"/>
    <lineage>
        <taxon>Bacteria</taxon>
        <taxon>Pseudomonadati</taxon>
        <taxon>Bacteroidota</taxon>
        <taxon>Bacteroidia</taxon>
        <taxon>Bacteroidales</taxon>
        <taxon>Bacteroidaceae</taxon>
        <taxon>Bacteroidaceae incertae sedis</taxon>
        <taxon>Candidatus Caccoplasma</taxon>
    </lineage>
</organism>
<dbReference type="GO" id="GO:0005886">
    <property type="term" value="C:plasma membrane"/>
    <property type="evidence" value="ECO:0007669"/>
    <property type="project" value="UniProtKB-SubCell"/>
</dbReference>
<keyword evidence="4 8" id="KW-0812">Transmembrane</keyword>
<evidence type="ECO:0000256" key="3">
    <source>
        <dbReference type="ARBA" id="ARBA00022475"/>
    </source>
</evidence>
<evidence type="ECO:0000256" key="2">
    <source>
        <dbReference type="ARBA" id="ARBA00022448"/>
    </source>
</evidence>
<dbReference type="AlphaFoldDB" id="A0A9D9E490"/>
<feature type="transmembrane region" description="Helical" evidence="8">
    <location>
        <begin position="128"/>
        <end position="148"/>
    </location>
</feature>
<dbReference type="PANTHER" id="PTHR32024">
    <property type="entry name" value="TRK SYSTEM POTASSIUM UPTAKE PROTEIN TRKG-RELATED"/>
    <property type="match status" value="1"/>
</dbReference>
<keyword evidence="2" id="KW-0813">Transport</keyword>
<evidence type="ECO:0000313" key="9">
    <source>
        <dbReference type="EMBL" id="MBO8438447.1"/>
    </source>
</evidence>
<keyword evidence="5 8" id="KW-1133">Transmembrane helix</keyword>
<dbReference type="GO" id="GO:0030001">
    <property type="term" value="P:metal ion transport"/>
    <property type="evidence" value="ECO:0007669"/>
    <property type="project" value="UniProtKB-ARBA"/>
</dbReference>
<dbReference type="PANTHER" id="PTHR32024:SF1">
    <property type="entry name" value="KTR SYSTEM POTASSIUM UPTAKE PROTEIN B"/>
    <property type="match status" value="1"/>
</dbReference>
<feature type="transmembrane region" description="Helical" evidence="8">
    <location>
        <begin position="20"/>
        <end position="45"/>
    </location>
</feature>
<evidence type="ECO:0000256" key="8">
    <source>
        <dbReference type="SAM" id="Phobius"/>
    </source>
</evidence>
<dbReference type="EMBL" id="JADIMW010000066">
    <property type="protein sequence ID" value="MBO8438447.1"/>
    <property type="molecule type" value="Genomic_DNA"/>
</dbReference>
<evidence type="ECO:0000256" key="4">
    <source>
        <dbReference type="ARBA" id="ARBA00022692"/>
    </source>
</evidence>
<feature type="transmembrane region" description="Helical" evidence="8">
    <location>
        <begin position="439"/>
        <end position="458"/>
    </location>
</feature>
<reference evidence="9" key="2">
    <citation type="journal article" date="2021" name="PeerJ">
        <title>Extensive microbial diversity within the chicken gut microbiome revealed by metagenomics and culture.</title>
        <authorList>
            <person name="Gilroy R."/>
            <person name="Ravi A."/>
            <person name="Getino M."/>
            <person name="Pursley I."/>
            <person name="Horton D.L."/>
            <person name="Alikhan N.F."/>
            <person name="Baker D."/>
            <person name="Gharbi K."/>
            <person name="Hall N."/>
            <person name="Watson M."/>
            <person name="Adriaenssens E.M."/>
            <person name="Foster-Nyarko E."/>
            <person name="Jarju S."/>
            <person name="Secka A."/>
            <person name="Antonio M."/>
            <person name="Oren A."/>
            <person name="Chaudhuri R.R."/>
            <person name="La Ragione R."/>
            <person name="Hildebrand F."/>
            <person name="Pallen M.J."/>
        </authorList>
    </citation>
    <scope>NUCLEOTIDE SEQUENCE</scope>
    <source>
        <strain evidence="9">G3-4614</strain>
    </source>
</reference>
<feature type="transmembrane region" description="Helical" evidence="8">
    <location>
        <begin position="191"/>
        <end position="209"/>
    </location>
</feature>
<sequence length="602" mass="65169">MTPLRGFLRFIFTKRIIKGVLPAVSATAASVCFILSIITLAAFVYRIGVPTSSIENSLFRLLCDTLLKFFIFLTAVNVVCSLLLKRSIGKFSAKLVYVLMLLRLLPSVVHVVPPYSWWETALNFIDGFYYGVFLLLTSSVLYISAGFARVLSANINPSKIIAFGFLAIISLGAGLLLLPNSSYHGVSVTDAFFVATSAVCVVGLTPFPINEVFTPMGQGVLLGLIQIGGVGIMTLTCFFVFLFNGNVSTYSQMSLRDAVSSNLRVSLVGILKRIFWTTVSVELAGAFLIWTSIHGSIPGSTLYKVWISVFHSISAFCNAGFSIFPENLGSPLLAGNNPFFIVISLLIVFGGLGFPVMINVLSFVWLKGVAAIKRKRVYLPFNLNSRLVLGMTFLLVFSGALLIALFEWNRAFSGLPVTDRIVQAVFTSVSPRTAGFSSIPVTGFTIQTTLLVIILMWIGGGAQSTAGGIKVNTLAVLFAGLAAGARRSDKIELAGRRISSISAIHALAVILLSITLIFASTILILFMEPDLPPLNLFYEVVSAISTVGLSLDTTQLLGVDSKWLVMALMFVGRIGAMTVIWGMVKEKDRSLYAYPTENIIIN</sequence>
<protein>
    <submittedName>
        <fullName evidence="9">Potassium transporter</fullName>
    </submittedName>
</protein>
<evidence type="ECO:0000256" key="7">
    <source>
        <dbReference type="ARBA" id="ARBA00023136"/>
    </source>
</evidence>
<dbReference type="Pfam" id="PF02386">
    <property type="entry name" value="TrkH"/>
    <property type="match status" value="1"/>
</dbReference>
<dbReference type="InterPro" id="IPR003445">
    <property type="entry name" value="Cat_transpt"/>
</dbReference>
<feature type="transmembrane region" description="Helical" evidence="8">
    <location>
        <begin position="503"/>
        <end position="527"/>
    </location>
</feature>
<comment type="subcellular location">
    <subcellularLocation>
        <location evidence="1">Cell membrane</location>
        <topology evidence="1">Multi-pass membrane protein</topology>
    </subcellularLocation>
</comment>
<evidence type="ECO:0000313" key="10">
    <source>
        <dbReference type="Proteomes" id="UP000823636"/>
    </source>
</evidence>
<name>A0A9D9E490_9BACT</name>
<feature type="transmembrane region" description="Helical" evidence="8">
    <location>
        <begin position="96"/>
        <end position="116"/>
    </location>
</feature>
<evidence type="ECO:0000256" key="5">
    <source>
        <dbReference type="ARBA" id="ARBA00022989"/>
    </source>
</evidence>
<keyword evidence="6" id="KW-0406">Ion transport</keyword>
<feature type="transmembrane region" description="Helical" evidence="8">
    <location>
        <begin position="563"/>
        <end position="584"/>
    </location>
</feature>
<feature type="transmembrane region" description="Helical" evidence="8">
    <location>
        <begin position="387"/>
        <end position="406"/>
    </location>
</feature>
<dbReference type="Proteomes" id="UP000823636">
    <property type="component" value="Unassembled WGS sequence"/>
</dbReference>
<keyword evidence="7 8" id="KW-0472">Membrane</keyword>